<dbReference type="GO" id="GO:0005509">
    <property type="term" value="F:calcium ion binding"/>
    <property type="evidence" value="ECO:0007669"/>
    <property type="project" value="TreeGrafter"/>
</dbReference>
<keyword evidence="4" id="KW-0812">Transmembrane</keyword>
<evidence type="ECO:0000313" key="7">
    <source>
        <dbReference type="Proteomes" id="UP000241890"/>
    </source>
</evidence>
<dbReference type="AlphaFoldDB" id="A0A2R5GRN8"/>
<dbReference type="CDD" id="cd00030">
    <property type="entry name" value="C2"/>
    <property type="match status" value="1"/>
</dbReference>
<dbReference type="GO" id="GO:0016020">
    <property type="term" value="C:membrane"/>
    <property type="evidence" value="ECO:0007669"/>
    <property type="project" value="TreeGrafter"/>
</dbReference>
<dbReference type="OrthoDB" id="40902at2759"/>
<evidence type="ECO:0000259" key="5">
    <source>
        <dbReference type="PROSITE" id="PS50004"/>
    </source>
</evidence>
<keyword evidence="2" id="KW-0106">Calcium</keyword>
<evidence type="ECO:0000313" key="6">
    <source>
        <dbReference type="EMBL" id="GBG33542.1"/>
    </source>
</evidence>
<proteinExistence type="predicted"/>
<comment type="caution">
    <text evidence="6">The sequence shown here is derived from an EMBL/GenBank/DDBJ whole genome shotgun (WGS) entry which is preliminary data.</text>
</comment>
<feature type="region of interest" description="Disordered" evidence="3">
    <location>
        <begin position="1"/>
        <end position="124"/>
    </location>
</feature>
<name>A0A2R5GRN8_9STRA</name>
<dbReference type="InterPro" id="IPR035892">
    <property type="entry name" value="C2_domain_sf"/>
</dbReference>
<dbReference type="Gene3D" id="2.60.40.150">
    <property type="entry name" value="C2 domain"/>
    <property type="match status" value="1"/>
</dbReference>
<dbReference type="EMBL" id="BEYU01000161">
    <property type="protein sequence ID" value="GBG33542.1"/>
    <property type="molecule type" value="Genomic_DNA"/>
</dbReference>
<evidence type="ECO:0000256" key="3">
    <source>
        <dbReference type="SAM" id="MobiDB-lite"/>
    </source>
</evidence>
<keyword evidence="7" id="KW-1185">Reference proteome</keyword>
<feature type="domain" description="C2" evidence="5">
    <location>
        <begin position="295"/>
        <end position="413"/>
    </location>
</feature>
<evidence type="ECO:0000256" key="1">
    <source>
        <dbReference type="ARBA" id="ARBA00022723"/>
    </source>
</evidence>
<sequence length="806" mass="92322">MGRGQVSEVNFDDVYGHDEDSDFEAVNPGARPSIFGDNFFGIDDDDDEDDEDDEGGMNAELEVLPSGIIVPERQGASSQGSRKLRNGKRDSKRRDSKRRDSKKRTSWRRGKPSSAEPGDPDSTIEEHELLVAEFSDEEDNGMLNDDGADDFILKKRRRWFNIHLFEGVGGGAMSGMLMLFLGGPALAVKTLSVVPWIKDWHLHMRILVQDAAFGNPPGFPFEWFLTCERLDIEGSISFAHLRNWILRRKEKVPLSKVPDFERYFKVDFSHVEVSNAMCNFQMFNGKFNINEFTRILADADVRKVIGKSAPFPNQLRVRVLRAKNLAPHRLKKTCDPYVTVCCRRQAFSTHTQTKTLNPMWNEVLTLNVDDASTVIEISVYDRDSPEVSQAALIGHWVMTAKYLVVDPKFNWHYEKDYKTYRVGSRDDIDGATGFEGWVPLATRKWKKMGLCGQLQIEVLWSHVPEDELENPFVPARRYTALEQLSQQSKEDQLRFGDWARFRDWLNHEPYDFDIHRFTVRDTKFYVQDLFRGHKGVPEQLVLSKSSVDGADAVKLPFLEMRKQFRPRPGDEGITCYDAFVGFFIGLLTTAARSGRLGSAIAQILSGGVWNFGYKFRNLLRGEFDKALVPLRPAQIKGVARFARTGFHVLHQNMTQNRRNRQQFKSPVEADDADFLSDHVELSGHLDRCAVKVSGDISNADMASLARRRGVFKTKYFELKGDTLFYRKHQEVPKGVTYNLTYKLSLDTVYAAVHVKSLNELVLNVQEESHVVRLREPMNPPPGLFVVRLRKWIRAIRDHEIPFEEVE</sequence>
<protein>
    <submittedName>
        <fullName evidence="6">Protein C2-DOMAIN ABA-RELATED 1</fullName>
    </submittedName>
</protein>
<feature type="transmembrane region" description="Helical" evidence="4">
    <location>
        <begin position="164"/>
        <end position="187"/>
    </location>
</feature>
<dbReference type="PANTHER" id="PTHR45911:SF4">
    <property type="entry name" value="MULTIPLE C2 AND TRANSMEMBRANE DOMAIN-CONTAINING PROTEIN"/>
    <property type="match status" value="1"/>
</dbReference>
<keyword evidence="1" id="KW-0479">Metal-binding</keyword>
<dbReference type="SUPFAM" id="SSF49562">
    <property type="entry name" value="C2 domain (Calcium/lipid-binding domain, CaLB)"/>
    <property type="match status" value="1"/>
</dbReference>
<reference evidence="6 7" key="1">
    <citation type="submission" date="2017-12" db="EMBL/GenBank/DDBJ databases">
        <title>Sequencing, de novo assembly and annotation of complete genome of a new Thraustochytrid species, strain FCC1311.</title>
        <authorList>
            <person name="Sedici K."/>
            <person name="Godart F."/>
            <person name="Aiese Cigliano R."/>
            <person name="Sanseverino W."/>
            <person name="Barakat M."/>
            <person name="Ortet P."/>
            <person name="Marechal E."/>
            <person name="Cagnac O."/>
            <person name="Amato A."/>
        </authorList>
    </citation>
    <scope>NUCLEOTIDE SEQUENCE [LARGE SCALE GENOMIC DNA]</scope>
</reference>
<keyword evidence="4" id="KW-0472">Membrane</keyword>
<feature type="compositionally biased region" description="Basic residues" evidence="3">
    <location>
        <begin position="94"/>
        <end position="111"/>
    </location>
</feature>
<accession>A0A2R5GRN8</accession>
<gene>
    <name evidence="6" type="ORF">FCC1311_041561</name>
</gene>
<dbReference type="InterPro" id="IPR000008">
    <property type="entry name" value="C2_dom"/>
</dbReference>
<dbReference type="Pfam" id="PF00168">
    <property type="entry name" value="C2"/>
    <property type="match status" value="1"/>
</dbReference>
<evidence type="ECO:0000256" key="2">
    <source>
        <dbReference type="ARBA" id="ARBA00022837"/>
    </source>
</evidence>
<dbReference type="PROSITE" id="PS50004">
    <property type="entry name" value="C2"/>
    <property type="match status" value="1"/>
</dbReference>
<dbReference type="Proteomes" id="UP000241890">
    <property type="component" value="Unassembled WGS sequence"/>
</dbReference>
<dbReference type="SMART" id="SM00239">
    <property type="entry name" value="C2"/>
    <property type="match status" value="1"/>
</dbReference>
<evidence type="ECO:0000256" key="4">
    <source>
        <dbReference type="SAM" id="Phobius"/>
    </source>
</evidence>
<keyword evidence="4" id="KW-1133">Transmembrane helix</keyword>
<dbReference type="PANTHER" id="PTHR45911">
    <property type="entry name" value="C2 DOMAIN-CONTAINING PROTEIN"/>
    <property type="match status" value="1"/>
</dbReference>
<dbReference type="InParanoid" id="A0A2R5GRN8"/>
<feature type="compositionally biased region" description="Acidic residues" evidence="3">
    <location>
        <begin position="42"/>
        <end position="55"/>
    </location>
</feature>
<organism evidence="6 7">
    <name type="scientific">Hondaea fermentalgiana</name>
    <dbReference type="NCBI Taxonomy" id="2315210"/>
    <lineage>
        <taxon>Eukaryota</taxon>
        <taxon>Sar</taxon>
        <taxon>Stramenopiles</taxon>
        <taxon>Bigyra</taxon>
        <taxon>Labyrinthulomycetes</taxon>
        <taxon>Thraustochytrida</taxon>
        <taxon>Thraustochytriidae</taxon>
        <taxon>Hondaea</taxon>
    </lineage>
</organism>